<dbReference type="Gramene" id="OGLUM05G26810.1">
    <property type="protein sequence ID" value="OGLUM05G26810.1"/>
    <property type="gene ID" value="OGLUM05G26810"/>
</dbReference>
<dbReference type="Proteomes" id="UP000026961">
    <property type="component" value="Chromosome 5"/>
</dbReference>
<dbReference type="EnsemblPlants" id="OGLUM05G26810.1">
    <property type="protein sequence ID" value="OGLUM05G26810.1"/>
    <property type="gene ID" value="OGLUM05G26810"/>
</dbReference>
<protein>
    <submittedName>
        <fullName evidence="1">Uncharacterized protein</fullName>
    </submittedName>
</protein>
<dbReference type="HOGENOM" id="CLU_2389763_0_0_1"/>
<dbReference type="AlphaFoldDB" id="A0A0E0A2K1"/>
<evidence type="ECO:0000313" key="2">
    <source>
        <dbReference type="Proteomes" id="UP000026961"/>
    </source>
</evidence>
<accession>A0A0E0A2K1</accession>
<keyword evidence="2" id="KW-1185">Reference proteome</keyword>
<evidence type="ECO:0000313" key="1">
    <source>
        <dbReference type="EnsemblPlants" id="OGLUM05G26810.1"/>
    </source>
</evidence>
<reference evidence="1" key="1">
    <citation type="submission" date="2015-04" db="UniProtKB">
        <authorList>
            <consortium name="EnsemblPlants"/>
        </authorList>
    </citation>
    <scope>IDENTIFICATION</scope>
</reference>
<sequence length="94" mass="10809">MAARRSTLLPRGCLYPSNSEVAREQWCPMLGAALLSSVKLPLGPRWAHRLGNTRKLKEIIWTGDPEDHKKNLYVLTTLIVIFPVDKSTHWFWSH</sequence>
<organism evidence="1">
    <name type="scientific">Oryza glumipatula</name>
    <dbReference type="NCBI Taxonomy" id="40148"/>
    <lineage>
        <taxon>Eukaryota</taxon>
        <taxon>Viridiplantae</taxon>
        <taxon>Streptophyta</taxon>
        <taxon>Embryophyta</taxon>
        <taxon>Tracheophyta</taxon>
        <taxon>Spermatophyta</taxon>
        <taxon>Magnoliopsida</taxon>
        <taxon>Liliopsida</taxon>
        <taxon>Poales</taxon>
        <taxon>Poaceae</taxon>
        <taxon>BOP clade</taxon>
        <taxon>Oryzoideae</taxon>
        <taxon>Oryzeae</taxon>
        <taxon>Oryzinae</taxon>
        <taxon>Oryza</taxon>
    </lineage>
</organism>
<proteinExistence type="predicted"/>
<reference evidence="1" key="2">
    <citation type="submission" date="2018-05" db="EMBL/GenBank/DDBJ databases">
        <title>OgluRS3 (Oryza glumaepatula Reference Sequence Version 3).</title>
        <authorList>
            <person name="Zhang J."/>
            <person name="Kudrna D."/>
            <person name="Lee S."/>
            <person name="Talag J."/>
            <person name="Welchert J."/>
            <person name="Wing R.A."/>
        </authorList>
    </citation>
    <scope>NUCLEOTIDE SEQUENCE [LARGE SCALE GENOMIC DNA]</scope>
</reference>
<name>A0A0E0A2K1_9ORYZ</name>